<protein>
    <submittedName>
        <fullName evidence="4">MmgE/PrpD family protein</fullName>
    </submittedName>
</protein>
<dbReference type="InterPro" id="IPR042188">
    <property type="entry name" value="MmgE/PrpD_sf_2"/>
</dbReference>
<dbReference type="PANTHER" id="PTHR16943:SF8">
    <property type="entry name" value="2-METHYLCITRATE DEHYDRATASE"/>
    <property type="match status" value="1"/>
</dbReference>
<dbReference type="PANTHER" id="PTHR16943">
    <property type="entry name" value="2-METHYLCITRATE DEHYDRATASE-RELATED"/>
    <property type="match status" value="1"/>
</dbReference>
<reference evidence="4" key="1">
    <citation type="submission" date="2023-02" db="EMBL/GenBank/DDBJ databases">
        <title>Gut commensal Christensenella minuta modulates host metabolism via a new class of secondary bile acids.</title>
        <authorList>
            <person name="Liu C."/>
        </authorList>
    </citation>
    <scope>NUCLEOTIDE SEQUENCE</scope>
    <source>
        <strain evidence="4">CA70</strain>
    </source>
</reference>
<dbReference type="InterPro" id="IPR042183">
    <property type="entry name" value="MmgE/PrpD_sf_1"/>
</dbReference>
<organism evidence="4">
    <name type="scientific">Christensenella massiliensis</name>
    <dbReference type="NCBI Taxonomy" id="1805714"/>
    <lineage>
        <taxon>Bacteria</taxon>
        <taxon>Bacillati</taxon>
        <taxon>Bacillota</taxon>
        <taxon>Clostridia</taxon>
        <taxon>Christensenellales</taxon>
        <taxon>Christensenellaceae</taxon>
        <taxon>Christensenella</taxon>
    </lineage>
</organism>
<evidence type="ECO:0000256" key="1">
    <source>
        <dbReference type="ARBA" id="ARBA00006174"/>
    </source>
</evidence>
<dbReference type="Gene3D" id="3.30.1330.120">
    <property type="entry name" value="2-methylcitrate dehydratase PrpD"/>
    <property type="match status" value="1"/>
</dbReference>
<sequence>MTLTQEIASYAISINKDTISAATQKIAAEIMRDCVGCILGGMNDWPVRRTAEYYRGFHADTNASVIGIRDLKLAPEYAAMVNAMAAHIRDFDDICVAAEGHPTVAVFPSVLALGEALSSSGQEIIDAYITGVEITGLMGSALFASGYHMGWDTTCTTGIFGTTAAAAKLLRLTEEEFTNALGIAATEASGLRASYGTFAKDLTAGRTASKGIYAAKMAQLGFDANPAELEDESGLLAVSSNGFDVKLFHHIIEKRISTFLSPGMIMKRYPSCRGTHNAIDAALGLADETEFRTEEIKEIFCYAEHSAIENDRYPQPEIPIQGKFSIPYCVALALKNKGIRLGDFAGDQITDKAAMDLCRKINVTEKGEGFTKGKGGTKIVVVMNDGTRHVRCVDIAKGDPHLRLTEDELESKFMEIAETIMDPIDAKRLYEFLGDISNVKDVGEIVRNINQNL</sequence>
<feature type="domain" description="MmgE/PrpD C-terminal" evidence="3">
    <location>
        <begin position="269"/>
        <end position="428"/>
    </location>
</feature>
<dbReference type="SUPFAM" id="SSF103378">
    <property type="entry name" value="2-methylcitrate dehydratase PrpD"/>
    <property type="match status" value="1"/>
</dbReference>
<gene>
    <name evidence="4" type="ORF">PUP29_06460</name>
</gene>
<dbReference type="Pfam" id="PF03972">
    <property type="entry name" value="MmgE_PrpD_N"/>
    <property type="match status" value="1"/>
</dbReference>
<dbReference type="InterPro" id="IPR045336">
    <property type="entry name" value="MmgE_PrpD_N"/>
</dbReference>
<dbReference type="EMBL" id="CP117826">
    <property type="protein sequence ID" value="XCC61182.1"/>
    <property type="molecule type" value="Genomic_DNA"/>
</dbReference>
<dbReference type="AlphaFoldDB" id="A0AAU8A5N6"/>
<dbReference type="RefSeq" id="WP_079546668.1">
    <property type="nucleotide sequence ID" value="NZ_CP117826.1"/>
</dbReference>
<proteinExistence type="inferred from homology"/>
<evidence type="ECO:0000259" key="3">
    <source>
        <dbReference type="Pfam" id="PF19305"/>
    </source>
</evidence>
<dbReference type="Gene3D" id="1.10.4100.10">
    <property type="entry name" value="2-methylcitrate dehydratase PrpD"/>
    <property type="match status" value="1"/>
</dbReference>
<name>A0AAU8A5N6_9FIRM</name>
<evidence type="ECO:0000313" key="4">
    <source>
        <dbReference type="EMBL" id="XCC61182.1"/>
    </source>
</evidence>
<comment type="similarity">
    <text evidence="1">Belongs to the PrpD family.</text>
</comment>
<evidence type="ECO:0000259" key="2">
    <source>
        <dbReference type="Pfam" id="PF03972"/>
    </source>
</evidence>
<feature type="domain" description="MmgE/PrpD N-terminal" evidence="2">
    <location>
        <begin position="5"/>
        <end position="246"/>
    </location>
</feature>
<dbReference type="GO" id="GO:0016829">
    <property type="term" value="F:lyase activity"/>
    <property type="evidence" value="ECO:0007669"/>
    <property type="project" value="InterPro"/>
</dbReference>
<accession>A0AAU8A5N6</accession>
<dbReference type="Pfam" id="PF19305">
    <property type="entry name" value="MmgE_PrpD_C"/>
    <property type="match status" value="1"/>
</dbReference>
<dbReference type="InterPro" id="IPR036148">
    <property type="entry name" value="MmgE/PrpD_sf"/>
</dbReference>
<dbReference type="InterPro" id="IPR005656">
    <property type="entry name" value="MmgE_PrpD"/>
</dbReference>
<dbReference type="InterPro" id="IPR045337">
    <property type="entry name" value="MmgE_PrpD_C"/>
</dbReference>